<organism evidence="3 4">
    <name type="scientific">Desulfurella multipotens</name>
    <dbReference type="NCBI Taxonomy" id="79269"/>
    <lineage>
        <taxon>Bacteria</taxon>
        <taxon>Pseudomonadati</taxon>
        <taxon>Campylobacterota</taxon>
        <taxon>Desulfurellia</taxon>
        <taxon>Desulfurellales</taxon>
        <taxon>Desulfurellaceae</taxon>
        <taxon>Desulfurella</taxon>
    </lineage>
</organism>
<dbReference type="EMBL" id="FMYU01000019">
    <property type="protein sequence ID" value="SDD05329.1"/>
    <property type="molecule type" value="Genomic_DNA"/>
</dbReference>
<dbReference type="InterPro" id="IPR022002">
    <property type="entry name" value="ChsH2_Znr"/>
</dbReference>
<sequence>MNTFLPTPTADTKFFWEATQNKELKFQKCRNCGHVRWPASIACPECHSFDFEYVISKGIGKIYSFVVYNVAFHEAFKQNLPYVVAIIELEEGPHILSNVITNNPAELRCEMPVKIIWESYENYNIPKFKPFEN</sequence>
<dbReference type="InterPro" id="IPR052513">
    <property type="entry name" value="Thioester_dehydratase-like"/>
</dbReference>
<dbReference type="InterPro" id="IPR002878">
    <property type="entry name" value="ChsH2_C"/>
</dbReference>
<name>A0A1G6RL02_9BACT</name>
<feature type="domain" description="ChsH2 rubredoxin-like zinc ribbon" evidence="2">
    <location>
        <begin position="16"/>
        <end position="52"/>
    </location>
</feature>
<dbReference type="Pfam" id="PF01796">
    <property type="entry name" value="OB_ChsH2_C"/>
    <property type="match status" value="1"/>
</dbReference>
<keyword evidence="4" id="KW-1185">Reference proteome</keyword>
<dbReference type="RefSeq" id="WP_025392358.1">
    <property type="nucleotide sequence ID" value="NZ_FMYU01000019.1"/>
</dbReference>
<proteinExistence type="predicted"/>
<dbReference type="PANTHER" id="PTHR34075:SF5">
    <property type="entry name" value="BLR3430 PROTEIN"/>
    <property type="match status" value="1"/>
</dbReference>
<evidence type="ECO:0000259" key="1">
    <source>
        <dbReference type="Pfam" id="PF01796"/>
    </source>
</evidence>
<gene>
    <name evidence="3" type="ORF">SAMN05660835_01814</name>
</gene>
<evidence type="ECO:0000259" key="2">
    <source>
        <dbReference type="Pfam" id="PF12172"/>
    </source>
</evidence>
<protein>
    <recommendedName>
        <fullName evidence="5">DUF35 domain-containing protein</fullName>
    </recommendedName>
</protein>
<dbReference type="PANTHER" id="PTHR34075">
    <property type="entry name" value="BLR3430 PROTEIN"/>
    <property type="match status" value="1"/>
</dbReference>
<dbReference type="InterPro" id="IPR012340">
    <property type="entry name" value="NA-bd_OB-fold"/>
</dbReference>
<evidence type="ECO:0008006" key="5">
    <source>
        <dbReference type="Google" id="ProtNLM"/>
    </source>
</evidence>
<evidence type="ECO:0000313" key="4">
    <source>
        <dbReference type="Proteomes" id="UP000199411"/>
    </source>
</evidence>
<dbReference type="Pfam" id="PF12172">
    <property type="entry name" value="zf-ChsH2"/>
    <property type="match status" value="1"/>
</dbReference>
<feature type="domain" description="ChsH2 C-terminal OB-fold" evidence="1">
    <location>
        <begin position="56"/>
        <end position="117"/>
    </location>
</feature>
<evidence type="ECO:0000313" key="3">
    <source>
        <dbReference type="EMBL" id="SDD05329.1"/>
    </source>
</evidence>
<dbReference type="Proteomes" id="UP000199411">
    <property type="component" value="Unassembled WGS sequence"/>
</dbReference>
<dbReference type="OrthoDB" id="5514845at2"/>
<accession>A0A1G6RL02</accession>
<reference evidence="4" key="1">
    <citation type="submission" date="2016-10" db="EMBL/GenBank/DDBJ databases">
        <authorList>
            <person name="Varghese N."/>
            <person name="Submissions S."/>
        </authorList>
    </citation>
    <scope>NUCLEOTIDE SEQUENCE [LARGE SCALE GENOMIC DNA]</scope>
    <source>
        <strain evidence="4">DSM 8415</strain>
    </source>
</reference>
<dbReference type="SUPFAM" id="SSF50249">
    <property type="entry name" value="Nucleic acid-binding proteins"/>
    <property type="match status" value="1"/>
</dbReference>
<dbReference type="AlphaFoldDB" id="A0A1G6RL02"/>
<dbReference type="Gene3D" id="6.10.30.10">
    <property type="match status" value="1"/>
</dbReference>